<evidence type="ECO:0008006" key="11">
    <source>
        <dbReference type="Google" id="ProtNLM"/>
    </source>
</evidence>
<reference evidence="9 10" key="1">
    <citation type="submission" date="2018-07" db="EMBL/GenBank/DDBJ databases">
        <title>Genomic Encyclopedia of Type Strains, Phase IV (KMG-IV): sequencing the most valuable type-strain genomes for metagenomic binning, comparative biology and taxonomic classification.</title>
        <authorList>
            <person name="Goeker M."/>
        </authorList>
    </citation>
    <scope>NUCLEOTIDE SEQUENCE [LARGE SCALE GENOMIC DNA]</scope>
    <source>
        <strain evidence="9 10">DSM 27016</strain>
    </source>
</reference>
<dbReference type="GO" id="GO:0055085">
    <property type="term" value="P:transmembrane transport"/>
    <property type="evidence" value="ECO:0007669"/>
    <property type="project" value="InterPro"/>
</dbReference>
<feature type="transmembrane region" description="Helical" evidence="8">
    <location>
        <begin position="287"/>
        <end position="307"/>
    </location>
</feature>
<gene>
    <name evidence="9" type="ORF">DFR58_1315</name>
</gene>
<evidence type="ECO:0000313" key="9">
    <source>
        <dbReference type="EMBL" id="RCX09961.1"/>
    </source>
</evidence>
<accession>A0A369ALA8</accession>
<dbReference type="InterPro" id="IPR038770">
    <property type="entry name" value="Na+/solute_symporter_sf"/>
</dbReference>
<comment type="subcellular location">
    <subcellularLocation>
        <location evidence="1">Cell membrane</location>
        <topology evidence="1">Multi-pass membrane protein</topology>
    </subcellularLocation>
</comment>
<dbReference type="Pfam" id="PF03547">
    <property type="entry name" value="Mem_trans"/>
    <property type="match status" value="2"/>
</dbReference>
<keyword evidence="5 8" id="KW-0812">Transmembrane</keyword>
<feature type="transmembrane region" description="Helical" evidence="8">
    <location>
        <begin position="188"/>
        <end position="209"/>
    </location>
</feature>
<dbReference type="PANTHER" id="PTHR36838">
    <property type="entry name" value="AUXIN EFFLUX CARRIER FAMILY PROTEIN"/>
    <property type="match status" value="1"/>
</dbReference>
<dbReference type="RefSeq" id="WP_114299608.1">
    <property type="nucleotide sequence ID" value="NZ_QPJT01000031.1"/>
</dbReference>
<evidence type="ECO:0000256" key="5">
    <source>
        <dbReference type="ARBA" id="ARBA00022692"/>
    </source>
</evidence>
<dbReference type="OrthoDB" id="9798064at2"/>
<keyword evidence="7 8" id="KW-0472">Membrane</keyword>
<dbReference type="PANTHER" id="PTHR36838:SF1">
    <property type="entry name" value="SLR1864 PROTEIN"/>
    <property type="match status" value="1"/>
</dbReference>
<feature type="transmembrane region" description="Helical" evidence="8">
    <location>
        <begin position="6"/>
        <end position="25"/>
    </location>
</feature>
<feature type="transmembrane region" description="Helical" evidence="8">
    <location>
        <begin position="68"/>
        <end position="89"/>
    </location>
</feature>
<name>A0A369ALA8_9FIRM</name>
<evidence type="ECO:0000313" key="10">
    <source>
        <dbReference type="Proteomes" id="UP000253034"/>
    </source>
</evidence>
<dbReference type="Gene3D" id="1.20.1530.20">
    <property type="match status" value="1"/>
</dbReference>
<evidence type="ECO:0000256" key="8">
    <source>
        <dbReference type="SAM" id="Phobius"/>
    </source>
</evidence>
<dbReference type="AlphaFoldDB" id="A0A369ALA8"/>
<feature type="transmembrane region" description="Helical" evidence="8">
    <location>
        <begin position="101"/>
        <end position="120"/>
    </location>
</feature>
<feature type="transmembrane region" description="Helical" evidence="8">
    <location>
        <begin position="158"/>
        <end position="176"/>
    </location>
</feature>
<feature type="transmembrane region" description="Helical" evidence="8">
    <location>
        <begin position="37"/>
        <end position="56"/>
    </location>
</feature>
<evidence type="ECO:0000256" key="2">
    <source>
        <dbReference type="ARBA" id="ARBA00010145"/>
    </source>
</evidence>
<keyword evidence="3" id="KW-0813">Transport</keyword>
<evidence type="ECO:0000256" key="3">
    <source>
        <dbReference type="ARBA" id="ARBA00022448"/>
    </source>
</evidence>
<sequence>MQEALLVGRQVLLIFIFIFIGIACIKKKIVSEEAGKSFSNFVLAVVMPCLMVNSYLRPVEKEHLKGLALAFLLAVVFHIMAIVLSSILIKRREDARYRIERLAAIYSNCGFMAFPLISVAVGDIGLFYAVAFISVFNVLIWSNGIITLTGRKSFSLKACLLNPGFIGFITGIVLYLTSFPVPGVIRDAVSAISLANTPLAMITTGMYLAGINFKTAFRNVNIYFTTAIRLIVLPLIMLLIIKLCGVAGWMQGADDVIMSSILACACPVAASVTLMPARFGLDGEYGAMIIAVSTLFSIITLPLFNLLTRILI</sequence>
<dbReference type="EMBL" id="QPJT01000031">
    <property type="protein sequence ID" value="RCX09961.1"/>
    <property type="molecule type" value="Genomic_DNA"/>
</dbReference>
<organism evidence="9 10">
    <name type="scientific">Anaerobacterium chartisolvens</name>
    <dbReference type="NCBI Taxonomy" id="1297424"/>
    <lineage>
        <taxon>Bacteria</taxon>
        <taxon>Bacillati</taxon>
        <taxon>Bacillota</taxon>
        <taxon>Clostridia</taxon>
        <taxon>Eubacteriales</taxon>
        <taxon>Oscillospiraceae</taxon>
        <taxon>Anaerobacterium</taxon>
    </lineage>
</organism>
<comment type="caution">
    <text evidence="9">The sequence shown here is derived from an EMBL/GenBank/DDBJ whole genome shotgun (WGS) entry which is preliminary data.</text>
</comment>
<evidence type="ECO:0000256" key="4">
    <source>
        <dbReference type="ARBA" id="ARBA00022475"/>
    </source>
</evidence>
<comment type="similarity">
    <text evidence="2">Belongs to the auxin efflux carrier (TC 2.A.69) family.</text>
</comment>
<proteinExistence type="inferred from homology"/>
<dbReference type="InterPro" id="IPR004776">
    <property type="entry name" value="Mem_transp_PIN-like"/>
</dbReference>
<feature type="transmembrane region" description="Helical" evidence="8">
    <location>
        <begin position="230"/>
        <end position="250"/>
    </location>
</feature>
<evidence type="ECO:0000256" key="7">
    <source>
        <dbReference type="ARBA" id="ARBA00023136"/>
    </source>
</evidence>
<dbReference type="GO" id="GO:0005886">
    <property type="term" value="C:plasma membrane"/>
    <property type="evidence" value="ECO:0007669"/>
    <property type="project" value="UniProtKB-SubCell"/>
</dbReference>
<dbReference type="Proteomes" id="UP000253034">
    <property type="component" value="Unassembled WGS sequence"/>
</dbReference>
<evidence type="ECO:0000256" key="1">
    <source>
        <dbReference type="ARBA" id="ARBA00004651"/>
    </source>
</evidence>
<evidence type="ECO:0000256" key="6">
    <source>
        <dbReference type="ARBA" id="ARBA00022989"/>
    </source>
</evidence>
<keyword evidence="6 8" id="KW-1133">Transmembrane helix</keyword>
<keyword evidence="4" id="KW-1003">Cell membrane</keyword>
<protein>
    <recommendedName>
        <fullName evidence="11">AEC family transporter</fullName>
    </recommendedName>
</protein>
<feature type="transmembrane region" description="Helical" evidence="8">
    <location>
        <begin position="126"/>
        <end position="146"/>
    </location>
</feature>
<keyword evidence="10" id="KW-1185">Reference proteome</keyword>